<dbReference type="InterPro" id="IPR036561">
    <property type="entry name" value="MAM33_sf"/>
</dbReference>
<evidence type="ECO:0000256" key="1">
    <source>
        <dbReference type="SAM" id="MobiDB-lite"/>
    </source>
</evidence>
<dbReference type="GO" id="GO:0005759">
    <property type="term" value="C:mitochondrial matrix"/>
    <property type="evidence" value="ECO:0007669"/>
    <property type="project" value="InterPro"/>
</dbReference>
<feature type="region of interest" description="Disordered" evidence="1">
    <location>
        <begin position="77"/>
        <end position="98"/>
    </location>
</feature>
<dbReference type="SUPFAM" id="SSF54529">
    <property type="entry name" value="Mitochondrial glycoprotein MAM33-like"/>
    <property type="match status" value="1"/>
</dbReference>
<accession>A0A7S3MVU1</accession>
<name>A0A7S3MVU1_9SPIT</name>
<reference evidence="2" key="1">
    <citation type="submission" date="2021-01" db="EMBL/GenBank/DDBJ databases">
        <authorList>
            <person name="Corre E."/>
            <person name="Pelletier E."/>
            <person name="Niang G."/>
            <person name="Scheremetjew M."/>
            <person name="Finn R."/>
            <person name="Kale V."/>
            <person name="Holt S."/>
            <person name="Cochrane G."/>
            <person name="Meng A."/>
            <person name="Brown T."/>
            <person name="Cohen L."/>
        </authorList>
    </citation>
    <scope>NUCLEOTIDE SEQUENCE</scope>
    <source>
        <strain evidence="2">S3</strain>
    </source>
</reference>
<feature type="compositionally biased region" description="Acidic residues" evidence="1">
    <location>
        <begin position="86"/>
        <end position="98"/>
    </location>
</feature>
<dbReference type="Pfam" id="PF02330">
    <property type="entry name" value="MAM33"/>
    <property type="match status" value="1"/>
</dbReference>
<dbReference type="AlphaFoldDB" id="A0A7S3MVU1"/>
<dbReference type="Gene3D" id="3.10.280.10">
    <property type="entry name" value="Mitochondrial glycoprotein"/>
    <property type="match status" value="1"/>
</dbReference>
<evidence type="ECO:0000313" key="2">
    <source>
        <dbReference type="EMBL" id="CAE0327157.1"/>
    </source>
</evidence>
<gene>
    <name evidence="2" type="ORF">SINC0208_LOCUS7784</name>
</gene>
<dbReference type="PANTHER" id="PTHR10826">
    <property type="entry name" value="COMPLEMENT COMPONENT 1"/>
    <property type="match status" value="1"/>
</dbReference>
<dbReference type="InterPro" id="IPR003428">
    <property type="entry name" value="MAM33"/>
</dbReference>
<organism evidence="2">
    <name type="scientific">Strombidium inclinatum</name>
    <dbReference type="NCBI Taxonomy" id="197538"/>
    <lineage>
        <taxon>Eukaryota</taxon>
        <taxon>Sar</taxon>
        <taxon>Alveolata</taxon>
        <taxon>Ciliophora</taxon>
        <taxon>Intramacronucleata</taxon>
        <taxon>Spirotrichea</taxon>
        <taxon>Oligotrichia</taxon>
        <taxon>Strombidiidae</taxon>
        <taxon>Strombidium</taxon>
    </lineage>
</organism>
<dbReference type="PANTHER" id="PTHR10826:SF1">
    <property type="entry name" value="COMPLEMENT COMPONENT 1 Q SUBCOMPONENT-BINDING PROTEIN, MITOCHONDRIAL"/>
    <property type="match status" value="1"/>
</dbReference>
<sequence length="216" mass="24380">MALPQRAFSNFGQIEKAQQKLSKALESEVKYENENYSQLEDIENFLNESGFQFSESDGGLTMTLKKTIGERAVTVSFDARQPLPDEQPEGAEEDEEYDMPSENYCDFTVFVGDVEGNSGLVVEATTMDTEIAINNVMSSGDLEKAQNTARFERSISEYVGPDFTTLDERIQQSLTEYLEGFGVNEQLAAFVECMSLDKDQRLYMKWLGQVKEFVEA</sequence>
<proteinExistence type="predicted"/>
<protein>
    <submittedName>
        <fullName evidence="2">Uncharacterized protein</fullName>
    </submittedName>
</protein>
<dbReference type="EMBL" id="HBIH01019491">
    <property type="protein sequence ID" value="CAE0327157.1"/>
    <property type="molecule type" value="Transcribed_RNA"/>
</dbReference>